<dbReference type="PANTHER" id="PTHR30523">
    <property type="entry name" value="PHOSPHOENOLPYRUVATE CARBOXYLASE"/>
    <property type="match status" value="1"/>
</dbReference>
<dbReference type="PRINTS" id="PR00150">
    <property type="entry name" value="PEPCARBXLASE"/>
</dbReference>
<feature type="active site" evidence="10 12">
    <location>
        <position position="544"/>
    </location>
</feature>
<dbReference type="EMBL" id="LJZQ01000011">
    <property type="protein sequence ID" value="KPQ28866.1"/>
    <property type="molecule type" value="Genomic_DNA"/>
</dbReference>
<dbReference type="STRING" id="1305731.GCA_000934705_02041"/>
<comment type="similarity">
    <text evidence="3 10">Belongs to the PEPCase type 1 family.</text>
</comment>
<comment type="function">
    <text evidence="2 10">Forms oxaloacetate, a four-carbon dicarboxylic acid source for the tricarboxylic acid cycle.</text>
</comment>
<evidence type="ECO:0000313" key="13">
    <source>
        <dbReference type="EMBL" id="KPQ28866.1"/>
    </source>
</evidence>
<protein>
    <recommendedName>
        <fullName evidence="5 10">Phosphoenolpyruvate carboxylase</fullName>
        <shortName evidence="10">PEPC</shortName>
        <shortName evidence="10">PEPCase</shortName>
        <ecNumber evidence="4 10">4.1.1.31</ecNumber>
    </recommendedName>
</protein>
<dbReference type="InterPro" id="IPR021135">
    <property type="entry name" value="PEP_COase"/>
</dbReference>
<gene>
    <name evidence="10 13" type="primary">ppc</name>
    <name evidence="13" type="ORF">HLUCCX14_09195</name>
</gene>
<dbReference type="Proteomes" id="UP000050416">
    <property type="component" value="Unassembled WGS sequence"/>
</dbReference>
<dbReference type="GO" id="GO:0000287">
    <property type="term" value="F:magnesium ion binding"/>
    <property type="evidence" value="ECO:0007669"/>
    <property type="project" value="UniProtKB-UniRule"/>
</dbReference>
<comment type="subunit">
    <text evidence="10">Homotetramer.</text>
</comment>
<evidence type="ECO:0000256" key="10">
    <source>
        <dbReference type="HAMAP-Rule" id="MF_00595"/>
    </source>
</evidence>
<dbReference type="PROSITE" id="PS00393">
    <property type="entry name" value="PEPCASE_2"/>
    <property type="match status" value="1"/>
</dbReference>
<organism evidence="13 14">
    <name type="scientific">Marinobacter excellens HL-55</name>
    <dbReference type="NCBI Taxonomy" id="1305731"/>
    <lineage>
        <taxon>Bacteria</taxon>
        <taxon>Pseudomonadati</taxon>
        <taxon>Pseudomonadota</taxon>
        <taxon>Gammaproteobacteria</taxon>
        <taxon>Pseudomonadales</taxon>
        <taxon>Marinobacteraceae</taxon>
        <taxon>Marinobacter</taxon>
    </lineage>
</organism>
<dbReference type="HAMAP" id="MF_00595">
    <property type="entry name" value="PEPcase_type1"/>
    <property type="match status" value="1"/>
</dbReference>
<dbReference type="Pfam" id="PF00311">
    <property type="entry name" value="PEPcase"/>
    <property type="match status" value="1"/>
</dbReference>
<evidence type="ECO:0000256" key="1">
    <source>
        <dbReference type="ARBA" id="ARBA00001946"/>
    </source>
</evidence>
<evidence type="ECO:0000256" key="5">
    <source>
        <dbReference type="ARBA" id="ARBA00022419"/>
    </source>
</evidence>
<evidence type="ECO:0000256" key="3">
    <source>
        <dbReference type="ARBA" id="ARBA00008346"/>
    </source>
</evidence>
<keyword evidence="7 10" id="KW-0456">Lyase</keyword>
<dbReference type="NCBIfam" id="NF000584">
    <property type="entry name" value="PRK00009.1"/>
    <property type="match status" value="1"/>
</dbReference>
<keyword evidence="8 10" id="KW-0120">Carbon dioxide fixation</keyword>
<dbReference type="PROSITE" id="PS00781">
    <property type="entry name" value="PEPCASE_1"/>
    <property type="match status" value="1"/>
</dbReference>
<evidence type="ECO:0000256" key="4">
    <source>
        <dbReference type="ARBA" id="ARBA00012305"/>
    </source>
</evidence>
<dbReference type="InterPro" id="IPR022805">
    <property type="entry name" value="PEP_COase_bac/pln-type"/>
</dbReference>
<evidence type="ECO:0000256" key="9">
    <source>
        <dbReference type="ARBA" id="ARBA00048995"/>
    </source>
</evidence>
<dbReference type="PATRIC" id="fig|1305731.5.peg.183"/>
<sequence>MTELHPDLRENVRLLGELLGQSIQRFPGQDCYERIEEIRAAAKADRRQESGSGQRLVTLLGQLSDSELLPVTRAFNQFLNLANLAEQYHGIRRKQGHPSDLMVESFGEVFERLKSGGIDAQELHQRVADLRIEFVLTAHPTEVARRTLILKYDEMSDCLAKLDHEDLMPAERAEIIARLSQLITEAWHTDEIRHERPTAVDEAKWGFAVIENSLWQALPRFLRSLDTSLSDATGKGLPLQAAPIRIASWMGGDRDGNPNVTHEVTREVFLLGRWMAADLYLRDIQSLRAELSMWQASDELQAQTGESREPYRQVLATLRDRLIRTRDWAEASVKGLAADNTDILFENEDLTEPLELCYRSLVECGLEFIANGPLLDTIRRAHTFGLPLIRLDIRQEASRHAEAVAEMVDYLGLGDYLSWSEQERQGFLLRELTGRRPLVPRHWQPSDSAREVLATCEVVAGQTPEALGSYVISMASKPSDVLSVILLLREAGMQYPMRVVPLFETLSDLQGAPDSMAALYELEWYREYCHGRQEVMIGYSDSSKDAGQLMAAWAQYQAQEKLTQVASQYGVHLTLFHGRGGTVGRGGGPANRAILSQPPGSVNGSFRITEQGEMIRFKFGLPRLAVQSLTLYTTAVIEATLAPPPEPEDSWREVMDWLTERSLKSYRDVVRENPDFVPYFRQVTPETALGKLALGSRPARRKPTGGVESLRAIPWIFAWTQMRLMLPSWLGSDVALEEAAGHERLPELREMMRGWPFFRTYVDMLEMVLAKADLRIASYYEQTLVEDETLKALGADLRERLRGCIQRLLELKGQQTLLEDEPVFAHSMRVRNPYTDPLHYLQAELLKRDRESEGKGEVPDMVERALKVTMAGISAGMRNTG</sequence>
<evidence type="ECO:0000256" key="6">
    <source>
        <dbReference type="ARBA" id="ARBA00022842"/>
    </source>
</evidence>
<feature type="active site" evidence="10 11">
    <location>
        <position position="139"/>
    </location>
</feature>
<dbReference type="GO" id="GO:0006099">
    <property type="term" value="P:tricarboxylic acid cycle"/>
    <property type="evidence" value="ECO:0007669"/>
    <property type="project" value="InterPro"/>
</dbReference>
<evidence type="ECO:0000313" key="14">
    <source>
        <dbReference type="Proteomes" id="UP000050416"/>
    </source>
</evidence>
<proteinExistence type="inferred from homology"/>
<dbReference type="EC" id="4.1.1.31" evidence="4 10"/>
<dbReference type="SUPFAM" id="SSF51621">
    <property type="entry name" value="Phosphoenolpyruvate/pyruvate domain"/>
    <property type="match status" value="1"/>
</dbReference>
<reference evidence="13 14" key="1">
    <citation type="submission" date="2015-09" db="EMBL/GenBank/DDBJ databases">
        <title>Identification and resolution of microdiversity through metagenomic sequencing of parallel consortia.</title>
        <authorList>
            <person name="Nelson W.C."/>
            <person name="Romine M.F."/>
            <person name="Lindemann S.R."/>
        </authorList>
    </citation>
    <scope>NUCLEOTIDE SEQUENCE [LARGE SCALE GENOMIC DNA]</scope>
    <source>
        <strain evidence="13">HL-55</strain>
    </source>
</reference>
<dbReference type="GO" id="GO:0015977">
    <property type="term" value="P:carbon fixation"/>
    <property type="evidence" value="ECO:0007669"/>
    <property type="project" value="UniProtKB-UniRule"/>
</dbReference>
<evidence type="ECO:0000256" key="7">
    <source>
        <dbReference type="ARBA" id="ARBA00023239"/>
    </source>
</evidence>
<evidence type="ECO:0000256" key="8">
    <source>
        <dbReference type="ARBA" id="ARBA00023300"/>
    </source>
</evidence>
<keyword evidence="6 10" id="KW-0460">Magnesium</keyword>
<dbReference type="GO" id="GO:0006107">
    <property type="term" value="P:oxaloacetate metabolic process"/>
    <property type="evidence" value="ECO:0007669"/>
    <property type="project" value="UniProtKB-UniRule"/>
</dbReference>
<dbReference type="InterPro" id="IPR033129">
    <property type="entry name" value="PEPCASE_His_AS"/>
</dbReference>
<evidence type="ECO:0000256" key="2">
    <source>
        <dbReference type="ARBA" id="ARBA00003670"/>
    </source>
</evidence>
<dbReference type="OrthoDB" id="9768133at2"/>
<comment type="caution">
    <text evidence="13">The sequence shown here is derived from an EMBL/GenBank/DDBJ whole genome shotgun (WGS) entry which is preliminary data.</text>
</comment>
<dbReference type="GO" id="GO:0008964">
    <property type="term" value="F:phosphoenolpyruvate carboxylase activity"/>
    <property type="evidence" value="ECO:0007669"/>
    <property type="project" value="UniProtKB-UniRule"/>
</dbReference>
<dbReference type="InterPro" id="IPR015813">
    <property type="entry name" value="Pyrv/PenolPyrv_kinase-like_dom"/>
</dbReference>
<dbReference type="Gene3D" id="1.20.1440.90">
    <property type="entry name" value="Phosphoenolpyruvate/pyruvate domain"/>
    <property type="match status" value="1"/>
</dbReference>
<comment type="catalytic activity">
    <reaction evidence="9 10">
        <text>oxaloacetate + phosphate = phosphoenolpyruvate + hydrogencarbonate</text>
        <dbReference type="Rhea" id="RHEA:28370"/>
        <dbReference type="ChEBI" id="CHEBI:16452"/>
        <dbReference type="ChEBI" id="CHEBI:17544"/>
        <dbReference type="ChEBI" id="CHEBI:43474"/>
        <dbReference type="ChEBI" id="CHEBI:58702"/>
        <dbReference type="EC" id="4.1.1.31"/>
    </reaction>
</comment>
<keyword evidence="13" id="KW-0670">Pyruvate</keyword>
<dbReference type="PANTHER" id="PTHR30523:SF6">
    <property type="entry name" value="PHOSPHOENOLPYRUVATE CARBOXYLASE"/>
    <property type="match status" value="1"/>
</dbReference>
<evidence type="ECO:0000256" key="12">
    <source>
        <dbReference type="PROSITE-ProRule" id="PRU10112"/>
    </source>
</evidence>
<dbReference type="InterPro" id="IPR018129">
    <property type="entry name" value="PEP_COase_Lys_AS"/>
</dbReference>
<name>A0A0N8KKR4_9GAMM</name>
<accession>A0A0N8KKR4</accession>
<comment type="cofactor">
    <cofactor evidence="1 10">
        <name>Mg(2+)</name>
        <dbReference type="ChEBI" id="CHEBI:18420"/>
    </cofactor>
</comment>
<evidence type="ECO:0000256" key="11">
    <source>
        <dbReference type="PROSITE-ProRule" id="PRU10111"/>
    </source>
</evidence>
<dbReference type="AlphaFoldDB" id="A0A0N8KKR4"/>
<dbReference type="GO" id="GO:0005829">
    <property type="term" value="C:cytosol"/>
    <property type="evidence" value="ECO:0007669"/>
    <property type="project" value="TreeGrafter"/>
</dbReference>